<evidence type="ECO:0000313" key="7">
    <source>
        <dbReference type="Proteomes" id="UP000274695"/>
    </source>
</evidence>
<dbReference type="PROSITE" id="PS51007">
    <property type="entry name" value="CYTC"/>
    <property type="match status" value="1"/>
</dbReference>
<sequence length="471" mass="50751">MYLVGTQHGKPLRLLSPLLAALAVLLSACEAKQIDSASLHKASDSPPLILSNQAGGAFTISNRSQGSLQAPQPKLSGEQQLAWAVGKSFATQAWVTSPSSTTARDGLGPLFNANSCTGCHVRNGQGELPEKGLGTILRLPTPSPLYGEQLQDMAVSGFKPEGQITWQTINSSHTDAQGNQHQLQRRQFSVDNTAASVSARLAPTLIGMGLLDNISDADILANSDPDDKNHDGISGRANIRSSTQDGTIHIGRFGWKASQSSLHEQIALAFHQDMGISSSLHSPQNCIGDNCQAYSVANTELEISDKLLNAVTNYIANLAVPAAAHDAQSQQGFKIFEQLACAACHTPRFQTRLPSIQLVSTDSAKKSNTATRHTETIFPFSDLLLHDMGAALADQNPTDETPANEWRTAPLWGLGIRARNPDNARLLHDGRARSITEAILWHGGEAEHSKIRFTQLSHQERTTLLYFLKAL</sequence>
<protein>
    <submittedName>
        <fullName evidence="6">Thiol oxidoreductase</fullName>
    </submittedName>
</protein>
<evidence type="ECO:0000259" key="5">
    <source>
        <dbReference type="PROSITE" id="PS51007"/>
    </source>
</evidence>
<dbReference type="PANTHER" id="PTHR30600">
    <property type="entry name" value="CYTOCHROME C PEROXIDASE-RELATED"/>
    <property type="match status" value="1"/>
</dbReference>
<feature type="domain" description="Cytochrome c" evidence="5">
    <location>
        <begin position="327"/>
        <end position="471"/>
    </location>
</feature>
<dbReference type="Gene3D" id="1.10.760.10">
    <property type="entry name" value="Cytochrome c-like domain"/>
    <property type="match status" value="1"/>
</dbReference>
<dbReference type="InterPro" id="IPR036909">
    <property type="entry name" value="Cyt_c-like_dom_sf"/>
</dbReference>
<evidence type="ECO:0000256" key="1">
    <source>
        <dbReference type="ARBA" id="ARBA00022617"/>
    </source>
</evidence>
<evidence type="ECO:0000313" key="6">
    <source>
        <dbReference type="EMBL" id="RNL63561.1"/>
    </source>
</evidence>
<dbReference type="SUPFAM" id="SSF46626">
    <property type="entry name" value="Cytochrome c"/>
    <property type="match status" value="1"/>
</dbReference>
<dbReference type="InterPro" id="IPR009056">
    <property type="entry name" value="Cyt_c-like_dom"/>
</dbReference>
<keyword evidence="7" id="KW-1185">Reference proteome</keyword>
<dbReference type="PIRSF" id="PIRSF028099">
    <property type="entry name" value="DUF1111"/>
    <property type="match status" value="1"/>
</dbReference>
<organism evidence="6 7">
    <name type="scientific">Zhongshania marina</name>
    <dbReference type="NCBI Taxonomy" id="2304603"/>
    <lineage>
        <taxon>Bacteria</taxon>
        <taxon>Pseudomonadati</taxon>
        <taxon>Pseudomonadota</taxon>
        <taxon>Gammaproteobacteria</taxon>
        <taxon>Cellvibrionales</taxon>
        <taxon>Spongiibacteraceae</taxon>
        <taxon>Zhongshania</taxon>
    </lineage>
</organism>
<dbReference type="InterPro" id="IPR010538">
    <property type="entry name" value="DHOR"/>
</dbReference>
<dbReference type="PANTHER" id="PTHR30600:SF4">
    <property type="entry name" value="CYTOCHROME C DOMAIN-CONTAINING PROTEIN"/>
    <property type="match status" value="1"/>
</dbReference>
<reference evidence="6 7" key="1">
    <citation type="submission" date="2018-10" db="EMBL/GenBank/DDBJ databases">
        <title>Draft genome sequence of Zhongshania sp. DSW25-10.</title>
        <authorList>
            <person name="Oh J."/>
        </authorList>
    </citation>
    <scope>NUCLEOTIDE SEQUENCE [LARGE SCALE GENOMIC DNA]</scope>
    <source>
        <strain evidence="6 7">DSW25-10</strain>
    </source>
</reference>
<evidence type="ECO:0000256" key="3">
    <source>
        <dbReference type="ARBA" id="ARBA00023004"/>
    </source>
</evidence>
<dbReference type="EMBL" id="RHGB01000010">
    <property type="protein sequence ID" value="RNL63561.1"/>
    <property type="molecule type" value="Genomic_DNA"/>
</dbReference>
<name>A0ABX9W4Q4_9GAMM</name>
<comment type="caution">
    <text evidence="6">The sequence shown here is derived from an EMBL/GenBank/DDBJ whole genome shotgun (WGS) entry which is preliminary data.</text>
</comment>
<proteinExistence type="predicted"/>
<keyword evidence="2 4" id="KW-0479">Metal-binding</keyword>
<keyword evidence="3 4" id="KW-0408">Iron</keyword>
<accession>A0ABX9W4Q4</accession>
<dbReference type="Pfam" id="PF06537">
    <property type="entry name" value="DHOR"/>
    <property type="match status" value="2"/>
</dbReference>
<keyword evidence="1 4" id="KW-0349">Heme</keyword>
<dbReference type="InterPro" id="IPR051395">
    <property type="entry name" value="Cytochrome_c_Peroxidase/MauG"/>
</dbReference>
<dbReference type="Proteomes" id="UP000274695">
    <property type="component" value="Unassembled WGS sequence"/>
</dbReference>
<gene>
    <name evidence="6" type="ORF">D0911_10695</name>
</gene>
<evidence type="ECO:0000256" key="4">
    <source>
        <dbReference type="PROSITE-ProRule" id="PRU00433"/>
    </source>
</evidence>
<evidence type="ECO:0000256" key="2">
    <source>
        <dbReference type="ARBA" id="ARBA00022723"/>
    </source>
</evidence>